<keyword evidence="2 7" id="KW-0479">Metal-binding</keyword>
<feature type="active site" description="Proton donor" evidence="6">
    <location>
        <position position="318"/>
    </location>
</feature>
<dbReference type="Pfam" id="PF16491">
    <property type="entry name" value="Peptidase_M48_N"/>
    <property type="match status" value="1"/>
</dbReference>
<evidence type="ECO:0000256" key="8">
    <source>
        <dbReference type="RuleBase" id="RU003983"/>
    </source>
</evidence>
<evidence type="ECO:0000256" key="7">
    <source>
        <dbReference type="PIRSR" id="PIRSR627057-2"/>
    </source>
</evidence>
<evidence type="ECO:0000256" key="5">
    <source>
        <dbReference type="ARBA" id="ARBA00023049"/>
    </source>
</evidence>
<dbReference type="Pfam" id="PF01435">
    <property type="entry name" value="Peptidase_M48"/>
    <property type="match status" value="1"/>
</dbReference>
<feature type="active site" evidence="6">
    <location>
        <position position="239"/>
    </location>
</feature>
<dbReference type="GO" id="GO:0046872">
    <property type="term" value="F:metal ion binding"/>
    <property type="evidence" value="ECO:0007669"/>
    <property type="project" value="UniProtKB-KW"/>
</dbReference>
<protein>
    <submittedName>
        <fullName evidence="12">Protease HtpX</fullName>
    </submittedName>
</protein>
<proteinExistence type="inferred from homology"/>
<evidence type="ECO:0000313" key="12">
    <source>
        <dbReference type="EMBL" id="VGO11531.1"/>
    </source>
</evidence>
<keyword evidence="3 8" id="KW-0378">Hydrolase</keyword>
<evidence type="ECO:0000313" key="13">
    <source>
        <dbReference type="Proteomes" id="UP000366872"/>
    </source>
</evidence>
<evidence type="ECO:0000256" key="2">
    <source>
        <dbReference type="ARBA" id="ARBA00022723"/>
    </source>
</evidence>
<organism evidence="12 13">
    <name type="scientific">Pontiella desulfatans</name>
    <dbReference type="NCBI Taxonomy" id="2750659"/>
    <lineage>
        <taxon>Bacteria</taxon>
        <taxon>Pseudomonadati</taxon>
        <taxon>Kiritimatiellota</taxon>
        <taxon>Kiritimatiellia</taxon>
        <taxon>Kiritimatiellales</taxon>
        <taxon>Pontiellaceae</taxon>
        <taxon>Pontiella</taxon>
    </lineage>
</organism>
<evidence type="ECO:0000256" key="3">
    <source>
        <dbReference type="ARBA" id="ARBA00022801"/>
    </source>
</evidence>
<keyword evidence="4 7" id="KW-0862">Zinc</keyword>
<keyword evidence="9" id="KW-0812">Transmembrane</keyword>
<feature type="transmembrane region" description="Helical" evidence="9">
    <location>
        <begin position="256"/>
        <end position="279"/>
    </location>
</feature>
<evidence type="ECO:0000259" key="10">
    <source>
        <dbReference type="Pfam" id="PF01435"/>
    </source>
</evidence>
<dbReference type="GO" id="GO:0071586">
    <property type="term" value="P:CAAX-box protein processing"/>
    <property type="evidence" value="ECO:0007669"/>
    <property type="project" value="InterPro"/>
</dbReference>
<dbReference type="InterPro" id="IPR001915">
    <property type="entry name" value="Peptidase_M48"/>
</dbReference>
<dbReference type="AlphaFoldDB" id="A0A6C2TW22"/>
<dbReference type="GO" id="GO:0004222">
    <property type="term" value="F:metalloendopeptidase activity"/>
    <property type="evidence" value="ECO:0007669"/>
    <property type="project" value="InterPro"/>
</dbReference>
<feature type="transmembrane region" description="Helical" evidence="9">
    <location>
        <begin position="285"/>
        <end position="306"/>
    </location>
</feature>
<evidence type="ECO:0000256" key="4">
    <source>
        <dbReference type="ARBA" id="ARBA00022833"/>
    </source>
</evidence>
<evidence type="ECO:0000256" key="1">
    <source>
        <dbReference type="ARBA" id="ARBA00022670"/>
    </source>
</evidence>
<feature type="transmembrane region" description="Helical" evidence="9">
    <location>
        <begin position="21"/>
        <end position="45"/>
    </location>
</feature>
<sequence>MPNPPTERERMAKEYDAIHNRLFLLQILVLGMLLGIYQFTGASAALANGLASRFGENMWWVSNAVYTLVSVFGFAAFMSPFGFYSSYVLEHHYELSNETVGDWIFDFFKSLLIDLVIATILFSVIYALLRLMPAWWWLAAAAFYILFAVVVSTIAPVIIMPLFHKFEPLAEGELTEAVTKMMTEAGINVVGVFKWGLAERTSTANAAFAGFGKTRRIILGDTLLSGYSQEEILAILAHEVGHYKNKDTFRLMVTSALLALLGFFVAHHCLVWLAAFFGIEHIYDIGAAPIFIFSLFVFSLVSMPVANLHSRRREFAADAYAINRMGSPDALVSAFEKLADQNLSNKEPAAWVEFLLHSHPSMARRIERARQS</sequence>
<evidence type="ECO:0000256" key="6">
    <source>
        <dbReference type="PIRSR" id="PIRSR627057-1"/>
    </source>
</evidence>
<accession>A0A6C2TW22</accession>
<feature type="transmembrane region" description="Helical" evidence="9">
    <location>
        <begin position="135"/>
        <end position="159"/>
    </location>
</feature>
<dbReference type="Proteomes" id="UP000366872">
    <property type="component" value="Unassembled WGS sequence"/>
</dbReference>
<keyword evidence="1 8" id="KW-0645">Protease</keyword>
<comment type="cofactor">
    <cofactor evidence="7 8">
        <name>Zn(2+)</name>
        <dbReference type="ChEBI" id="CHEBI:29105"/>
    </cofactor>
    <text evidence="7 8">Binds 1 zinc ion per subunit.</text>
</comment>
<name>A0A6C2TW22_PONDE</name>
<feature type="transmembrane region" description="Helical" evidence="9">
    <location>
        <begin position="110"/>
        <end position="129"/>
    </location>
</feature>
<dbReference type="CDD" id="cd07343">
    <property type="entry name" value="M48A_Zmpste24p_like"/>
    <property type="match status" value="1"/>
</dbReference>
<evidence type="ECO:0000256" key="9">
    <source>
        <dbReference type="SAM" id="Phobius"/>
    </source>
</evidence>
<evidence type="ECO:0000259" key="11">
    <source>
        <dbReference type="Pfam" id="PF16491"/>
    </source>
</evidence>
<comment type="similarity">
    <text evidence="8">Belongs to the peptidase M48 family.</text>
</comment>
<reference evidence="12 13" key="1">
    <citation type="submission" date="2019-04" db="EMBL/GenBank/DDBJ databases">
        <authorList>
            <person name="Van Vliet M D."/>
        </authorList>
    </citation>
    <scope>NUCLEOTIDE SEQUENCE [LARGE SCALE GENOMIC DNA]</scope>
    <source>
        <strain evidence="12 13">F1</strain>
    </source>
</reference>
<keyword evidence="9" id="KW-1133">Transmembrane helix</keyword>
<dbReference type="Gene3D" id="3.30.2010.10">
    <property type="entry name" value="Metalloproteases ('zincins'), catalytic domain"/>
    <property type="match status" value="1"/>
</dbReference>
<feature type="binding site" evidence="7">
    <location>
        <position position="314"/>
    </location>
    <ligand>
        <name>Zn(2+)</name>
        <dbReference type="ChEBI" id="CHEBI:29105"/>
        <note>catalytic</note>
    </ligand>
</feature>
<dbReference type="EMBL" id="CAAHFG010000001">
    <property type="protein sequence ID" value="VGO11531.1"/>
    <property type="molecule type" value="Genomic_DNA"/>
</dbReference>
<dbReference type="InterPro" id="IPR032456">
    <property type="entry name" value="Peptidase_M48_N"/>
</dbReference>
<feature type="domain" description="CAAX prenyl protease 1 N-terminal" evidence="11">
    <location>
        <begin position="21"/>
        <end position="165"/>
    </location>
</feature>
<dbReference type="InterPro" id="IPR027057">
    <property type="entry name" value="CAXX_Prtase_1"/>
</dbReference>
<feature type="transmembrane region" description="Helical" evidence="9">
    <location>
        <begin position="65"/>
        <end position="89"/>
    </location>
</feature>
<keyword evidence="5 8" id="KW-0482">Metalloprotease</keyword>
<keyword evidence="13" id="KW-1185">Reference proteome</keyword>
<gene>
    <name evidence="12" type="primary">htpX_1</name>
    <name evidence="12" type="ORF">PDESU_00075</name>
</gene>
<feature type="binding site" evidence="7">
    <location>
        <position position="242"/>
    </location>
    <ligand>
        <name>Zn(2+)</name>
        <dbReference type="ChEBI" id="CHEBI:29105"/>
        <note>catalytic</note>
    </ligand>
</feature>
<feature type="domain" description="Peptidase M48" evidence="10">
    <location>
        <begin position="169"/>
        <end position="370"/>
    </location>
</feature>
<keyword evidence="9" id="KW-0472">Membrane</keyword>
<dbReference type="PANTHER" id="PTHR10120">
    <property type="entry name" value="CAAX PRENYL PROTEASE 1"/>
    <property type="match status" value="1"/>
</dbReference>
<feature type="binding site" evidence="7">
    <location>
        <position position="238"/>
    </location>
    <ligand>
        <name>Zn(2+)</name>
        <dbReference type="ChEBI" id="CHEBI:29105"/>
        <note>catalytic</note>
    </ligand>
</feature>